<dbReference type="InterPro" id="IPR042150">
    <property type="entry name" value="MmRce1-like"/>
</dbReference>
<dbReference type="PANTHER" id="PTHR35797:SF1">
    <property type="entry name" value="PROTEASE"/>
    <property type="match status" value="1"/>
</dbReference>
<dbReference type="InterPro" id="IPR003675">
    <property type="entry name" value="Rce1/LyrA-like_dom"/>
</dbReference>
<keyword evidence="1" id="KW-1133">Transmembrane helix</keyword>
<protein>
    <submittedName>
        <fullName evidence="3">Membrane protease YdiL, CAAX protease family</fullName>
    </submittedName>
</protein>
<name>A0A1H1QIQ5_BRESA</name>
<feature type="transmembrane region" description="Helical" evidence="1">
    <location>
        <begin position="183"/>
        <end position="204"/>
    </location>
</feature>
<feature type="transmembrane region" description="Helical" evidence="1">
    <location>
        <begin position="15"/>
        <end position="39"/>
    </location>
</feature>
<dbReference type="OrthoDB" id="3693644at2"/>
<feature type="transmembrane region" description="Helical" evidence="1">
    <location>
        <begin position="88"/>
        <end position="110"/>
    </location>
</feature>
<sequence length="281" mass="30942">MNMINGRSLINGTSLFWLICIWYLLVVLIAGGLQILQLIWAIDPLFIVIAQFAPVLGVLGVLVFAHVPSEQRPFVRSLLPGATDRRRMLRHLVIGIGVTFAFGLLIVAAGWLGQALRTETPFGSVGLFVAFLVLQTAGSIGEEVGWRGFLQPALETKMHRLWACVLIGALWAAWHVQNMVNPLAAVLFNLSCIGLSIMFGYIAVGNIWQRGLIAGVMHGIVNIVTFLVIDPGYALVGSLPLSLIFLIPFGAAHIWMRKNFPVHHEPVITIEEEDRSQRHAQ</sequence>
<accession>A0A1H1QIQ5</accession>
<feature type="transmembrane region" description="Helical" evidence="1">
    <location>
        <begin position="45"/>
        <end position="67"/>
    </location>
</feature>
<keyword evidence="3" id="KW-0645">Protease</keyword>
<keyword evidence="1" id="KW-0472">Membrane</keyword>
<evidence type="ECO:0000313" key="3">
    <source>
        <dbReference type="EMBL" id="SDS23256.1"/>
    </source>
</evidence>
<dbReference type="Proteomes" id="UP000199700">
    <property type="component" value="Chromosome"/>
</dbReference>
<keyword evidence="1" id="KW-0812">Transmembrane</keyword>
<evidence type="ECO:0000313" key="4">
    <source>
        <dbReference type="Proteomes" id="UP000199700"/>
    </source>
</evidence>
<feature type="transmembrane region" description="Helical" evidence="1">
    <location>
        <begin position="161"/>
        <end position="177"/>
    </location>
</feature>
<feature type="transmembrane region" description="Helical" evidence="1">
    <location>
        <begin position="235"/>
        <end position="256"/>
    </location>
</feature>
<dbReference type="RefSeq" id="WP_092104530.1">
    <property type="nucleotide sequence ID" value="NZ_LT629739.1"/>
</dbReference>
<dbReference type="GO" id="GO:0080120">
    <property type="term" value="P:CAAX-box protein maturation"/>
    <property type="evidence" value="ECO:0007669"/>
    <property type="project" value="UniProtKB-ARBA"/>
</dbReference>
<proteinExistence type="predicted"/>
<dbReference type="GO" id="GO:0004175">
    <property type="term" value="F:endopeptidase activity"/>
    <property type="evidence" value="ECO:0007669"/>
    <property type="project" value="UniProtKB-ARBA"/>
</dbReference>
<feature type="transmembrane region" description="Helical" evidence="1">
    <location>
        <begin position="211"/>
        <end position="229"/>
    </location>
</feature>
<dbReference type="PANTHER" id="PTHR35797">
    <property type="entry name" value="PROTEASE-RELATED"/>
    <property type="match status" value="1"/>
</dbReference>
<reference evidence="3" key="1">
    <citation type="submission" date="2016-10" db="EMBL/GenBank/DDBJ databases">
        <authorList>
            <person name="Varghese N."/>
            <person name="Submissions S."/>
        </authorList>
    </citation>
    <scope>NUCLEOTIDE SEQUENCE [LARGE SCALE GENOMIC DNA]</scope>
    <source>
        <strain evidence="3">DSM 22082</strain>
    </source>
</reference>
<feature type="domain" description="CAAX prenyl protease 2/Lysostaphin resistance protein A-like" evidence="2">
    <location>
        <begin position="127"/>
        <end position="223"/>
    </location>
</feature>
<dbReference type="Pfam" id="PF02517">
    <property type="entry name" value="Rce1-like"/>
    <property type="match status" value="1"/>
</dbReference>
<evidence type="ECO:0000256" key="1">
    <source>
        <dbReference type="SAM" id="Phobius"/>
    </source>
</evidence>
<gene>
    <name evidence="3" type="ORF">SAMN04489751_1538</name>
</gene>
<dbReference type="AlphaFoldDB" id="A0A1H1QIQ5"/>
<keyword evidence="3" id="KW-0378">Hydrolase</keyword>
<feature type="transmembrane region" description="Helical" evidence="1">
    <location>
        <begin position="122"/>
        <end position="140"/>
    </location>
</feature>
<dbReference type="GO" id="GO:0006508">
    <property type="term" value="P:proteolysis"/>
    <property type="evidence" value="ECO:0007669"/>
    <property type="project" value="UniProtKB-KW"/>
</dbReference>
<dbReference type="EMBL" id="LT629739">
    <property type="protein sequence ID" value="SDS23256.1"/>
    <property type="molecule type" value="Genomic_DNA"/>
</dbReference>
<organism evidence="3 4">
    <name type="scientific">Brevibacterium sandarakinum</name>
    <dbReference type="NCBI Taxonomy" id="629680"/>
    <lineage>
        <taxon>Bacteria</taxon>
        <taxon>Bacillati</taxon>
        <taxon>Actinomycetota</taxon>
        <taxon>Actinomycetes</taxon>
        <taxon>Micrococcales</taxon>
        <taxon>Brevibacteriaceae</taxon>
        <taxon>Brevibacterium</taxon>
    </lineage>
</organism>
<evidence type="ECO:0000259" key="2">
    <source>
        <dbReference type="Pfam" id="PF02517"/>
    </source>
</evidence>
<keyword evidence="4" id="KW-1185">Reference proteome</keyword>